<accession>A0ABV8IVF3</accession>
<dbReference type="NCBIfam" id="TIGR02532">
    <property type="entry name" value="IV_pilin_GFxxxE"/>
    <property type="match status" value="1"/>
</dbReference>
<dbReference type="Proteomes" id="UP001595867">
    <property type="component" value="Unassembled WGS sequence"/>
</dbReference>
<gene>
    <name evidence="2" type="ORF">ACFO0C_25150</name>
</gene>
<keyword evidence="1" id="KW-0472">Membrane</keyword>
<evidence type="ECO:0000313" key="2">
    <source>
        <dbReference type="EMBL" id="MFC4068227.1"/>
    </source>
</evidence>
<comment type="caution">
    <text evidence="2">The sequence shown here is derived from an EMBL/GenBank/DDBJ whole genome shotgun (WGS) entry which is preliminary data.</text>
</comment>
<keyword evidence="3" id="KW-1185">Reference proteome</keyword>
<dbReference type="InterPro" id="IPR012902">
    <property type="entry name" value="N_methyl_site"/>
</dbReference>
<evidence type="ECO:0000256" key="1">
    <source>
        <dbReference type="SAM" id="Phobius"/>
    </source>
</evidence>
<protein>
    <submittedName>
        <fullName evidence="2">Type II secretion system protein</fullName>
    </submittedName>
</protein>
<organism evidence="2 3">
    <name type="scientific">Actinoplanes subglobosus</name>
    <dbReference type="NCBI Taxonomy" id="1547892"/>
    <lineage>
        <taxon>Bacteria</taxon>
        <taxon>Bacillati</taxon>
        <taxon>Actinomycetota</taxon>
        <taxon>Actinomycetes</taxon>
        <taxon>Micromonosporales</taxon>
        <taxon>Micromonosporaceae</taxon>
        <taxon>Actinoplanes</taxon>
    </lineage>
</organism>
<keyword evidence="1" id="KW-0812">Transmembrane</keyword>
<reference evidence="3" key="1">
    <citation type="journal article" date="2019" name="Int. J. Syst. Evol. Microbiol.">
        <title>The Global Catalogue of Microorganisms (GCM) 10K type strain sequencing project: providing services to taxonomists for standard genome sequencing and annotation.</title>
        <authorList>
            <consortium name="The Broad Institute Genomics Platform"/>
            <consortium name="The Broad Institute Genome Sequencing Center for Infectious Disease"/>
            <person name="Wu L."/>
            <person name="Ma J."/>
        </authorList>
    </citation>
    <scope>NUCLEOTIDE SEQUENCE [LARGE SCALE GENOMIC DNA]</scope>
    <source>
        <strain evidence="3">TBRC 5832</strain>
    </source>
</reference>
<sequence>MRRRDDDGYTLAELIVATTLMGVVTAVTTTAIVQIYRSYNATDTEIEAQTQVTTAFRVLDQEIRYARSISDAGQLDGDHYVEYLVNLDDVDTCVELRLRTSTKELQRRQWAKNTGSPAPTAWTTLASSIMSDLPFTVIPADSNAIDGFRYQRLRVHFTATVGTGPAASSRVTDITFTALNATADDNSGTCTEARGVSS</sequence>
<keyword evidence="1" id="KW-1133">Transmembrane helix</keyword>
<name>A0ABV8IVF3_9ACTN</name>
<dbReference type="EMBL" id="JBHSBL010000018">
    <property type="protein sequence ID" value="MFC4068227.1"/>
    <property type="molecule type" value="Genomic_DNA"/>
</dbReference>
<evidence type="ECO:0000313" key="3">
    <source>
        <dbReference type="Proteomes" id="UP001595867"/>
    </source>
</evidence>
<feature type="transmembrane region" description="Helical" evidence="1">
    <location>
        <begin position="12"/>
        <end position="36"/>
    </location>
</feature>
<dbReference type="RefSeq" id="WP_378069093.1">
    <property type="nucleotide sequence ID" value="NZ_JBHSBL010000018.1"/>
</dbReference>
<proteinExistence type="predicted"/>